<evidence type="ECO:0000313" key="2">
    <source>
        <dbReference type="Proteomes" id="UP001497535"/>
    </source>
</evidence>
<evidence type="ECO:0000313" key="1">
    <source>
        <dbReference type="EMBL" id="CAK5080794.1"/>
    </source>
</evidence>
<comment type="caution">
    <text evidence="1">The sequence shown here is derived from an EMBL/GenBank/DDBJ whole genome shotgun (WGS) entry which is preliminary data.</text>
</comment>
<sequence>MSGGRSELNNLKNQQQFLISDTTELRLKRDRKWWNRTAASYCFLFISIILSNWCLFIFTFIYSKRLL</sequence>
<proteinExistence type="predicted"/>
<keyword evidence="2" id="KW-1185">Reference proteome</keyword>
<dbReference type="EMBL" id="CAVMJV010000042">
    <property type="protein sequence ID" value="CAK5080794.1"/>
    <property type="molecule type" value="Genomic_DNA"/>
</dbReference>
<gene>
    <name evidence="1" type="ORF">MENTE1834_LOCUS27989</name>
</gene>
<name>A0ACB0ZNW6_MELEN</name>
<dbReference type="Proteomes" id="UP001497535">
    <property type="component" value="Unassembled WGS sequence"/>
</dbReference>
<accession>A0ACB0ZNW6</accession>
<reference evidence="1" key="1">
    <citation type="submission" date="2023-11" db="EMBL/GenBank/DDBJ databases">
        <authorList>
            <person name="Poullet M."/>
        </authorList>
    </citation>
    <scope>NUCLEOTIDE SEQUENCE</scope>
    <source>
        <strain evidence="1">E1834</strain>
    </source>
</reference>
<organism evidence="1 2">
    <name type="scientific">Meloidogyne enterolobii</name>
    <name type="common">Root-knot nematode worm</name>
    <name type="synonym">Meloidogyne mayaguensis</name>
    <dbReference type="NCBI Taxonomy" id="390850"/>
    <lineage>
        <taxon>Eukaryota</taxon>
        <taxon>Metazoa</taxon>
        <taxon>Ecdysozoa</taxon>
        <taxon>Nematoda</taxon>
        <taxon>Chromadorea</taxon>
        <taxon>Rhabditida</taxon>
        <taxon>Tylenchina</taxon>
        <taxon>Tylenchomorpha</taxon>
        <taxon>Tylenchoidea</taxon>
        <taxon>Meloidogynidae</taxon>
        <taxon>Meloidogyninae</taxon>
        <taxon>Meloidogyne</taxon>
    </lineage>
</organism>
<protein>
    <submittedName>
        <fullName evidence="1">Uncharacterized protein</fullName>
    </submittedName>
</protein>